<dbReference type="OrthoDB" id="6506078at2759"/>
<proteinExistence type="predicted"/>
<dbReference type="InParanoid" id="A0A6I9TNI7"/>
<dbReference type="GeneID" id="105168743"/>
<dbReference type="Proteomes" id="UP000504604">
    <property type="component" value="Linkage group LG8"/>
</dbReference>
<keyword evidence="2" id="KW-1185">Reference proteome</keyword>
<dbReference type="PANTHER" id="PTHR11886">
    <property type="entry name" value="DYNEIN LIGHT CHAIN"/>
    <property type="match status" value="1"/>
</dbReference>
<name>A0A6I9TNI7_SESIN</name>
<feature type="region of interest" description="Disordered" evidence="1">
    <location>
        <begin position="96"/>
        <end position="138"/>
    </location>
</feature>
<dbReference type="CDD" id="cd21452">
    <property type="entry name" value="DLC-like_DYNLL1_DYNLL2"/>
    <property type="match status" value="1"/>
</dbReference>
<dbReference type="GO" id="GO:0005868">
    <property type="term" value="C:cytoplasmic dynein complex"/>
    <property type="evidence" value="ECO:0007669"/>
    <property type="project" value="TreeGrafter"/>
</dbReference>
<protein>
    <submittedName>
        <fullName evidence="3">Uncharacterized protein LOC105168743</fullName>
    </submittedName>
</protein>
<organism evidence="2 3">
    <name type="scientific">Sesamum indicum</name>
    <name type="common">Oriental sesame</name>
    <name type="synonym">Sesamum orientale</name>
    <dbReference type="NCBI Taxonomy" id="4182"/>
    <lineage>
        <taxon>Eukaryota</taxon>
        <taxon>Viridiplantae</taxon>
        <taxon>Streptophyta</taxon>
        <taxon>Embryophyta</taxon>
        <taxon>Tracheophyta</taxon>
        <taxon>Spermatophyta</taxon>
        <taxon>Magnoliopsida</taxon>
        <taxon>eudicotyledons</taxon>
        <taxon>Gunneridae</taxon>
        <taxon>Pentapetalae</taxon>
        <taxon>asterids</taxon>
        <taxon>lamiids</taxon>
        <taxon>Lamiales</taxon>
        <taxon>Pedaliaceae</taxon>
        <taxon>Sesamum</taxon>
    </lineage>
</organism>
<sequence>MAPKAGLHVPLRNRRTLEPTKTLSDSKHVPLRNRRTLEQTKTLPKPNALSLSYPKSSPTTQAHIHRVIPIQDPFCSFLILDPEMAEHTTHRRILAAQDAQSPMDPPPKPTTKALHSRRRHHHHPPVQGCTDAPPSSVQNISDRFSKLYITHKKLADNRPSGAKLPPHPQPDPQFDKNSLPSPPFPDTHTTKSNSRHERNTSGNQAVVRVVDEIKKPLPSEKPSLESEKVEERFEQGVEVVRRASVNVGGIRKSFGRPGVELHDFFSCSGVRVVAVDMNPYMQIHAVDCARKARDSLEKFTSKTLASTIKKEFDGVYGAAWHCIVGSSFGSFVTHSVGGFIYFCMDQKLYILLFKTAVQRAA</sequence>
<dbReference type="Gene3D" id="3.30.740.10">
    <property type="entry name" value="Protein Inhibitor Of Neuronal Nitric Oxide Synthase"/>
    <property type="match status" value="1"/>
</dbReference>
<feature type="compositionally biased region" description="Basic residues" evidence="1">
    <location>
        <begin position="114"/>
        <end position="124"/>
    </location>
</feature>
<dbReference type="AlphaFoldDB" id="A0A6I9TNI7"/>
<dbReference type="InterPro" id="IPR001372">
    <property type="entry name" value="Dynein_light_chain_typ-1/2"/>
</dbReference>
<evidence type="ECO:0000313" key="2">
    <source>
        <dbReference type="Proteomes" id="UP000504604"/>
    </source>
</evidence>
<dbReference type="SMART" id="SM01375">
    <property type="entry name" value="Dynein_light"/>
    <property type="match status" value="1"/>
</dbReference>
<dbReference type="GO" id="GO:0007017">
    <property type="term" value="P:microtubule-based process"/>
    <property type="evidence" value="ECO:0007669"/>
    <property type="project" value="InterPro"/>
</dbReference>
<gene>
    <name evidence="3" type="primary">LOC105168743</name>
</gene>
<dbReference type="Pfam" id="PF01221">
    <property type="entry name" value="Dynein_light"/>
    <property type="match status" value="1"/>
</dbReference>
<dbReference type="KEGG" id="sind:105168743"/>
<evidence type="ECO:0000256" key="1">
    <source>
        <dbReference type="SAM" id="MobiDB-lite"/>
    </source>
</evidence>
<dbReference type="PANTHER" id="PTHR11886:SF80">
    <property type="entry name" value="OS01G0555600 PROTEIN"/>
    <property type="match status" value="1"/>
</dbReference>
<feature type="region of interest" description="Disordered" evidence="1">
    <location>
        <begin position="156"/>
        <end position="208"/>
    </location>
</feature>
<dbReference type="RefSeq" id="XP_011087188.1">
    <property type="nucleotide sequence ID" value="XM_011088886.2"/>
</dbReference>
<dbReference type="SUPFAM" id="SSF54648">
    <property type="entry name" value="DLC"/>
    <property type="match status" value="1"/>
</dbReference>
<reference evidence="3" key="1">
    <citation type="submission" date="2025-08" db="UniProtKB">
        <authorList>
            <consortium name="RefSeq"/>
        </authorList>
    </citation>
    <scope>IDENTIFICATION</scope>
</reference>
<accession>A0A6I9TNI7</accession>
<dbReference type="FunFam" id="3.30.740.10:FF:000003">
    <property type="entry name" value="Dynein light chain"/>
    <property type="match status" value="1"/>
</dbReference>
<dbReference type="InterPro" id="IPR037177">
    <property type="entry name" value="DLC_sf"/>
</dbReference>
<evidence type="ECO:0000313" key="3">
    <source>
        <dbReference type="RefSeq" id="XP_011087188.1"/>
    </source>
</evidence>
<dbReference type="GO" id="GO:0045505">
    <property type="term" value="F:dynein intermediate chain binding"/>
    <property type="evidence" value="ECO:0007669"/>
    <property type="project" value="TreeGrafter"/>
</dbReference>